<comment type="subcellular location">
    <subcellularLocation>
        <location evidence="1 11">Cell outer membrane</location>
        <topology evidence="1 11">Multi-pass membrane protein</topology>
    </subcellularLocation>
</comment>
<evidence type="ECO:0000256" key="8">
    <source>
        <dbReference type="ARBA" id="ARBA00023077"/>
    </source>
</evidence>
<dbReference type="Pfam" id="PF00593">
    <property type="entry name" value="TonB_dep_Rec_b-barrel"/>
    <property type="match status" value="1"/>
</dbReference>
<evidence type="ECO:0000256" key="6">
    <source>
        <dbReference type="ARBA" id="ARBA00023004"/>
    </source>
</evidence>
<evidence type="ECO:0000256" key="11">
    <source>
        <dbReference type="PROSITE-ProRule" id="PRU01360"/>
    </source>
</evidence>
<evidence type="ECO:0000259" key="14">
    <source>
        <dbReference type="Pfam" id="PF00593"/>
    </source>
</evidence>
<sequence length="790" mass="87887">MTKKCIQLVGLGIAIAASPFVGAQEKTRSRVIEEVIVSAQKRDEAIQDVPISMSVMDANFMKEQGITDLREALLFVPNVKVEQAGFFAAPRARGFTFNNNNKAFEPPLGLAIDGVPYTRIPYFMAATYDLKRIEVLRGPQGTTFGKNTTAGVVHMLTADAQNEWGFGFSTQQGNYQRERYEAHITGPLLKDKLLFRMAAFDDVRDGFTKNTTAPIDPESERVFRGHDRSGYRIKLEAPDALGAGSYAKITHERVELSDYGTGAELTGANDDTKAFLRTYDPNTDFVQGNYVASMDAPDGRDVEIETTSFQVDYDVRDWGLVLVGGHSELRQYLTLDTDFTPAPAILGEGGDTSPTTSAEFRVVSPPINGLLGIDSLFGRSLGSSDFILGAFWQKREINDSFFRFAFDMPAYLGLVAATSGGEESTPYADLYSLIPVTPEGAYTEDVTQTFNQSAETLAFFGELRWEFMPGLSLQIGARNGAETKEANWHQFYNQSQPAIILPEAGLVPFEAQRSMEDNQFQHKISLNWEPSDSVSVFLHRAEAVKGGGFNAFAFRGVDDELQFKPEYTTEWSLNAKTTWLDNTLRANISLFHMNVEDFQVLTRDPERTNIGIGVTLVKNAAEAVSQGVEADVTWLANNWLTLVTTIGFNDTEYKKFFDNECAPDDTREDCSNASGKSFPFAPKWNNTFTALINKPLFDSAYEFTASATVEVYSEQNLDVDLDPRKLQDGFERYKASIGIGNREAGWSFRIIGDNLTDKQTGIRQGDLFPGLIIELTETPRMIYGQFDWTF</sequence>
<dbReference type="RefSeq" id="WP_168451141.1">
    <property type="nucleotide sequence ID" value="NZ_JAAWWK010000005.1"/>
</dbReference>
<evidence type="ECO:0000256" key="5">
    <source>
        <dbReference type="ARBA" id="ARBA00022692"/>
    </source>
</evidence>
<keyword evidence="6" id="KW-0408">Iron</keyword>
<evidence type="ECO:0000256" key="2">
    <source>
        <dbReference type="ARBA" id="ARBA00022448"/>
    </source>
</evidence>
<gene>
    <name evidence="16" type="ORF">HCU74_14510</name>
</gene>
<dbReference type="InterPro" id="IPR039426">
    <property type="entry name" value="TonB-dep_rcpt-like"/>
</dbReference>
<keyword evidence="7" id="KW-0406">Ion transport</keyword>
<dbReference type="InterPro" id="IPR012910">
    <property type="entry name" value="Plug_dom"/>
</dbReference>
<evidence type="ECO:0000256" key="1">
    <source>
        <dbReference type="ARBA" id="ARBA00004571"/>
    </source>
</evidence>
<evidence type="ECO:0000256" key="12">
    <source>
        <dbReference type="RuleBase" id="RU003357"/>
    </source>
</evidence>
<feature type="domain" description="TonB-dependent receptor plug" evidence="15">
    <location>
        <begin position="46"/>
        <end position="152"/>
    </location>
</feature>
<evidence type="ECO:0000256" key="10">
    <source>
        <dbReference type="ARBA" id="ARBA00023237"/>
    </source>
</evidence>
<evidence type="ECO:0000313" key="17">
    <source>
        <dbReference type="Proteomes" id="UP000765845"/>
    </source>
</evidence>
<dbReference type="PANTHER" id="PTHR32552">
    <property type="entry name" value="FERRICHROME IRON RECEPTOR-RELATED"/>
    <property type="match status" value="1"/>
</dbReference>
<evidence type="ECO:0000256" key="7">
    <source>
        <dbReference type="ARBA" id="ARBA00023065"/>
    </source>
</evidence>
<keyword evidence="2 11" id="KW-0813">Transport</keyword>
<dbReference type="InterPro" id="IPR036942">
    <property type="entry name" value="Beta-barrel_TonB_sf"/>
</dbReference>
<keyword evidence="13" id="KW-0732">Signal</keyword>
<dbReference type="Proteomes" id="UP000765845">
    <property type="component" value="Unassembled WGS sequence"/>
</dbReference>
<dbReference type="PROSITE" id="PS52016">
    <property type="entry name" value="TONB_DEPENDENT_REC_3"/>
    <property type="match status" value="1"/>
</dbReference>
<evidence type="ECO:0000313" key="16">
    <source>
        <dbReference type="EMBL" id="NKI18625.1"/>
    </source>
</evidence>
<keyword evidence="10 11" id="KW-0998">Cell outer membrane</keyword>
<keyword evidence="16" id="KW-0675">Receptor</keyword>
<evidence type="ECO:0000259" key="15">
    <source>
        <dbReference type="Pfam" id="PF07715"/>
    </source>
</evidence>
<keyword evidence="8 12" id="KW-0798">TonB box</keyword>
<dbReference type="Pfam" id="PF07715">
    <property type="entry name" value="Plug"/>
    <property type="match status" value="1"/>
</dbReference>
<keyword evidence="9 11" id="KW-0472">Membrane</keyword>
<dbReference type="EMBL" id="JAAWWK010000005">
    <property type="protein sequence ID" value="NKI18625.1"/>
    <property type="molecule type" value="Genomic_DNA"/>
</dbReference>
<keyword evidence="5 11" id="KW-0812">Transmembrane</keyword>
<dbReference type="PANTHER" id="PTHR32552:SF81">
    <property type="entry name" value="TONB-DEPENDENT OUTER MEMBRANE RECEPTOR"/>
    <property type="match status" value="1"/>
</dbReference>
<comment type="caution">
    <text evidence="16">The sequence shown here is derived from an EMBL/GenBank/DDBJ whole genome shotgun (WGS) entry which is preliminary data.</text>
</comment>
<organism evidence="16 17">
    <name type="scientific">Spongiibacter thalassae</name>
    <dbReference type="NCBI Taxonomy" id="2721624"/>
    <lineage>
        <taxon>Bacteria</taxon>
        <taxon>Pseudomonadati</taxon>
        <taxon>Pseudomonadota</taxon>
        <taxon>Gammaproteobacteria</taxon>
        <taxon>Cellvibrionales</taxon>
        <taxon>Spongiibacteraceae</taxon>
        <taxon>Spongiibacter</taxon>
    </lineage>
</organism>
<name>A0ABX1GHE3_9GAMM</name>
<reference evidence="16 17" key="1">
    <citation type="submission" date="2020-04" db="EMBL/GenBank/DDBJ databases">
        <authorList>
            <person name="Yoon J."/>
        </authorList>
    </citation>
    <scope>NUCLEOTIDE SEQUENCE [LARGE SCALE GENOMIC DNA]</scope>
    <source>
        <strain evidence="16 17">KMU-166</strain>
    </source>
</reference>
<evidence type="ECO:0000256" key="13">
    <source>
        <dbReference type="SAM" id="SignalP"/>
    </source>
</evidence>
<keyword evidence="3 11" id="KW-1134">Transmembrane beta strand</keyword>
<dbReference type="Gene3D" id="2.40.170.20">
    <property type="entry name" value="TonB-dependent receptor, beta-barrel domain"/>
    <property type="match status" value="1"/>
</dbReference>
<feature type="signal peptide" evidence="13">
    <location>
        <begin position="1"/>
        <end position="23"/>
    </location>
</feature>
<evidence type="ECO:0000256" key="9">
    <source>
        <dbReference type="ARBA" id="ARBA00023136"/>
    </source>
</evidence>
<dbReference type="InterPro" id="IPR000531">
    <property type="entry name" value="Beta-barrel_TonB"/>
</dbReference>
<evidence type="ECO:0000256" key="4">
    <source>
        <dbReference type="ARBA" id="ARBA00022496"/>
    </source>
</evidence>
<keyword evidence="17" id="KW-1185">Reference proteome</keyword>
<protein>
    <submittedName>
        <fullName evidence="16">TonB-dependent receptor</fullName>
    </submittedName>
</protein>
<dbReference type="SUPFAM" id="SSF56935">
    <property type="entry name" value="Porins"/>
    <property type="match status" value="1"/>
</dbReference>
<comment type="similarity">
    <text evidence="11 12">Belongs to the TonB-dependent receptor family.</text>
</comment>
<keyword evidence="4" id="KW-0410">Iron transport</keyword>
<proteinExistence type="inferred from homology"/>
<accession>A0ABX1GHE3</accession>
<feature type="domain" description="TonB-dependent receptor-like beta-barrel" evidence="14">
    <location>
        <begin position="269"/>
        <end position="754"/>
    </location>
</feature>
<feature type="chain" id="PRO_5046285141" evidence="13">
    <location>
        <begin position="24"/>
        <end position="790"/>
    </location>
</feature>
<evidence type="ECO:0000256" key="3">
    <source>
        <dbReference type="ARBA" id="ARBA00022452"/>
    </source>
</evidence>